<reference evidence="2" key="1">
    <citation type="submission" date="2020-02" db="EMBL/GenBank/DDBJ databases">
        <authorList>
            <person name="Meier V. D."/>
        </authorList>
    </citation>
    <scope>NUCLEOTIDE SEQUENCE</scope>
    <source>
        <strain evidence="2">AVDCRST_MAG63</strain>
    </source>
</reference>
<evidence type="ECO:0000256" key="1">
    <source>
        <dbReference type="SAM" id="MobiDB-lite"/>
    </source>
</evidence>
<organism evidence="2">
    <name type="scientific">uncultured Armatimonadetes bacterium</name>
    <dbReference type="NCBI Taxonomy" id="157466"/>
    <lineage>
        <taxon>Bacteria</taxon>
        <taxon>Bacillati</taxon>
        <taxon>Armatimonadota</taxon>
        <taxon>environmental samples</taxon>
    </lineage>
</organism>
<proteinExistence type="predicted"/>
<feature type="region of interest" description="Disordered" evidence="1">
    <location>
        <begin position="1"/>
        <end position="36"/>
    </location>
</feature>
<dbReference type="EMBL" id="CADCTO010000606">
    <property type="protein sequence ID" value="CAA9291237.1"/>
    <property type="molecule type" value="Genomic_DNA"/>
</dbReference>
<dbReference type="AlphaFoldDB" id="A0A6J4JYW0"/>
<protein>
    <submittedName>
        <fullName evidence="2">Uncharacterized protein</fullName>
    </submittedName>
</protein>
<name>A0A6J4JYW0_9BACT</name>
<gene>
    <name evidence="2" type="ORF">AVDCRST_MAG63-4344</name>
</gene>
<sequence>MSIQQKTTIANPGGPITFGEFEANRAPQGRDGRRAG</sequence>
<evidence type="ECO:0000313" key="2">
    <source>
        <dbReference type="EMBL" id="CAA9291237.1"/>
    </source>
</evidence>
<accession>A0A6J4JYW0</accession>
<feature type="compositionally biased region" description="Polar residues" evidence="1">
    <location>
        <begin position="1"/>
        <end position="10"/>
    </location>
</feature>